<dbReference type="PANTHER" id="PTHR34219:SF1">
    <property type="entry name" value="PEPSY DOMAIN-CONTAINING PROTEIN"/>
    <property type="match status" value="1"/>
</dbReference>
<dbReference type="RefSeq" id="WP_159343465.1">
    <property type="nucleotide sequence ID" value="NZ_CP024621.1"/>
</dbReference>
<proteinExistence type="predicted"/>
<evidence type="ECO:0000313" key="3">
    <source>
        <dbReference type="Proteomes" id="UP000463949"/>
    </source>
</evidence>
<feature type="transmembrane region" description="Helical" evidence="1">
    <location>
        <begin position="24"/>
        <end position="48"/>
    </location>
</feature>
<dbReference type="AlphaFoldDB" id="A0A857GPZ0"/>
<keyword evidence="1" id="KW-0472">Membrane</keyword>
<reference evidence="2 3" key="1">
    <citation type="submission" date="2017-10" db="EMBL/GenBank/DDBJ databases">
        <title>Coral associated bacteria.</title>
        <authorList>
            <person name="Wang X."/>
        </authorList>
    </citation>
    <scope>NUCLEOTIDE SEQUENCE [LARGE SCALE GENOMIC DNA]</scope>
    <source>
        <strain evidence="2 3">SCSIO 43005</strain>
    </source>
</reference>
<dbReference type="PANTHER" id="PTHR34219">
    <property type="entry name" value="IRON-REGULATED INNER MEMBRANE PROTEIN-RELATED"/>
    <property type="match status" value="1"/>
</dbReference>
<evidence type="ECO:0008006" key="4">
    <source>
        <dbReference type="Google" id="ProtNLM"/>
    </source>
</evidence>
<name>A0A857GPZ0_9GAMM</name>
<dbReference type="Pfam" id="PF03929">
    <property type="entry name" value="PepSY_TM"/>
    <property type="match status" value="1"/>
</dbReference>
<keyword evidence="1" id="KW-1133">Transmembrane helix</keyword>
<accession>A0A857GPZ0</accession>
<dbReference type="Proteomes" id="UP000463949">
    <property type="component" value="Chromosome"/>
</dbReference>
<dbReference type="KEGG" id="hmd:CTT34_16980"/>
<evidence type="ECO:0000256" key="1">
    <source>
        <dbReference type="SAM" id="Phobius"/>
    </source>
</evidence>
<gene>
    <name evidence="2" type="ORF">CTT34_16980</name>
</gene>
<evidence type="ECO:0000313" key="2">
    <source>
        <dbReference type="EMBL" id="QHD51245.1"/>
    </source>
</evidence>
<organism evidence="2 3">
    <name type="scientific">Vreelandella aquamarina</name>
    <dbReference type="NCBI Taxonomy" id="77097"/>
    <lineage>
        <taxon>Bacteria</taxon>
        <taxon>Pseudomonadati</taxon>
        <taxon>Pseudomonadota</taxon>
        <taxon>Gammaproteobacteria</taxon>
        <taxon>Oceanospirillales</taxon>
        <taxon>Halomonadaceae</taxon>
        <taxon>Vreelandella</taxon>
    </lineage>
</organism>
<feature type="transmembrane region" description="Helical" evidence="1">
    <location>
        <begin position="193"/>
        <end position="214"/>
    </location>
</feature>
<feature type="transmembrane region" description="Helical" evidence="1">
    <location>
        <begin position="153"/>
        <end position="173"/>
    </location>
</feature>
<protein>
    <recommendedName>
        <fullName evidence="4">PepSY domain-containing protein</fullName>
    </recommendedName>
</protein>
<sequence length="454" mass="49634">MTTMSSTQTTRKAPLDLYRAVWRWHFYAGLLVLPFLIALSLTGALYLFDDELDALIHSDLKRVEVQQATQPAASLVSSALRDYPGTAVTYTSPATPGSSAEVTVNSLTGERLAVYVNPYTAEVLGALDDRGTVMWTVRYLHSFKFFGQTPRKLIEIAAGWSILLVATGIYLWWPRNGRGGVVSVRGKPKSRVFWRDLHAVLGIFIGGFVVFLALTGMPWSGVWGAQVNEWANGNNFGYPAGVRVDVPMSNAYLSDQGSTSWSLEQARVPESIQPAVPAPRIGLNNAVAQLEALGLPQGYSVNLPTTAAGVYTGSIYPDDVSQQRVIHLDQYSGEPLLDMSYADYGPLGCWLEFGINVHLGQEFGLINQLFLLAVCIAIIVMCVAAGVMWWKRRPSGAMGVPPLPTDKRVFRGLIALLVIGGVLFPLVGASLIVMLIIDWLIVRPLQERRPARQG</sequence>
<dbReference type="EMBL" id="CP024621">
    <property type="protein sequence ID" value="QHD51245.1"/>
    <property type="molecule type" value="Genomic_DNA"/>
</dbReference>
<feature type="transmembrane region" description="Helical" evidence="1">
    <location>
        <begin position="369"/>
        <end position="390"/>
    </location>
</feature>
<dbReference type="OrthoDB" id="9791166at2"/>
<keyword evidence="1" id="KW-0812">Transmembrane</keyword>
<feature type="transmembrane region" description="Helical" evidence="1">
    <location>
        <begin position="410"/>
        <end position="442"/>
    </location>
</feature>
<dbReference type="InterPro" id="IPR005625">
    <property type="entry name" value="PepSY-ass_TM"/>
</dbReference>